<evidence type="ECO:0000313" key="2">
    <source>
        <dbReference type="EMBL" id="CAJ1959358.1"/>
    </source>
</evidence>
<keyword evidence="1" id="KW-0812">Transmembrane</keyword>
<feature type="transmembrane region" description="Helical" evidence="1">
    <location>
        <begin position="12"/>
        <end position="30"/>
    </location>
</feature>
<organism evidence="2 3">
    <name type="scientific">Cylindrotheca closterium</name>
    <dbReference type="NCBI Taxonomy" id="2856"/>
    <lineage>
        <taxon>Eukaryota</taxon>
        <taxon>Sar</taxon>
        <taxon>Stramenopiles</taxon>
        <taxon>Ochrophyta</taxon>
        <taxon>Bacillariophyta</taxon>
        <taxon>Bacillariophyceae</taxon>
        <taxon>Bacillariophycidae</taxon>
        <taxon>Bacillariales</taxon>
        <taxon>Bacillariaceae</taxon>
        <taxon>Cylindrotheca</taxon>
    </lineage>
</organism>
<dbReference type="Proteomes" id="UP001295423">
    <property type="component" value="Unassembled WGS sequence"/>
</dbReference>
<reference evidence="2" key="1">
    <citation type="submission" date="2023-08" db="EMBL/GenBank/DDBJ databases">
        <authorList>
            <person name="Audoor S."/>
            <person name="Bilcke G."/>
        </authorList>
    </citation>
    <scope>NUCLEOTIDE SEQUENCE</scope>
</reference>
<sequence length="408" mass="46079">MKRTRNQSSSLLFVKPLPCLFYLMMMLLNVKLSLTDPQRDLQHYSNYKYDASNLNNNAGYFDDSSSTNGGDGLFMVGNSYTAMNNLTEIVVNMLEHSSRTSSSGVRLPLQTETWSLDGAKWKHYAYRLSSQDHLQPPETFQDALKRKEFRWVVLQEQSQIPGLFQSDVFQNEWIDSRTAVKIMDEQIQQFGNSNNSTQTILFETWGRLRRDDSSSQLAELFSNYQIHQSRIVSGYKEYQKLLSTPARPVMIAPVGHAFQAIHDSMVKEGVAPEQDGGRFANLYGADGSHPSAQGSYLAASVLVGILTGQDPRGFDWKYPLVPQDTQKTLREVAHATIAIYCQSEYCNPPSVGTSKSSPSSFARNLVRFLLVAGVFLVCKKYNDARNRNYGYSSLPQDRGRSGMHYEMT</sequence>
<keyword evidence="3" id="KW-1185">Reference proteome</keyword>
<gene>
    <name evidence="2" type="ORF">CYCCA115_LOCUS17780</name>
</gene>
<dbReference type="Gene3D" id="3.40.50.1110">
    <property type="entry name" value="SGNH hydrolase"/>
    <property type="match status" value="1"/>
</dbReference>
<comment type="caution">
    <text evidence="2">The sequence shown here is derived from an EMBL/GenBank/DDBJ whole genome shotgun (WGS) entry which is preliminary data.</text>
</comment>
<dbReference type="AlphaFoldDB" id="A0AAD2PW54"/>
<name>A0AAD2PW54_9STRA</name>
<dbReference type="EMBL" id="CAKOGP040001992">
    <property type="protein sequence ID" value="CAJ1959358.1"/>
    <property type="molecule type" value="Genomic_DNA"/>
</dbReference>
<evidence type="ECO:0000313" key="3">
    <source>
        <dbReference type="Proteomes" id="UP001295423"/>
    </source>
</evidence>
<protein>
    <submittedName>
        <fullName evidence="2">Uncharacterized protein</fullName>
    </submittedName>
</protein>
<keyword evidence="1" id="KW-1133">Transmembrane helix</keyword>
<dbReference type="InterPro" id="IPR036514">
    <property type="entry name" value="SGNH_hydro_sf"/>
</dbReference>
<evidence type="ECO:0000256" key="1">
    <source>
        <dbReference type="SAM" id="Phobius"/>
    </source>
</evidence>
<keyword evidence="1" id="KW-0472">Membrane</keyword>
<accession>A0AAD2PW54</accession>
<proteinExistence type="predicted"/>